<feature type="domain" description="DUF6036" evidence="1">
    <location>
        <begin position="7"/>
        <end position="159"/>
    </location>
</feature>
<dbReference type="OrthoDB" id="8005789at2"/>
<evidence type="ECO:0000313" key="3">
    <source>
        <dbReference type="Proteomes" id="UP000218288"/>
    </source>
</evidence>
<evidence type="ECO:0000313" key="2">
    <source>
        <dbReference type="EMBL" id="BAU93266.1"/>
    </source>
</evidence>
<dbReference type="Proteomes" id="UP000218288">
    <property type="component" value="Chromosome"/>
</dbReference>
<gene>
    <name evidence="2" type="ORF">MPPM_4661</name>
</gene>
<proteinExistence type="predicted"/>
<dbReference type="RefSeq" id="WP_096487025.1">
    <property type="nucleotide sequence ID" value="NZ_AP014809.1"/>
</dbReference>
<evidence type="ECO:0000259" key="1">
    <source>
        <dbReference type="Pfam" id="PF19502"/>
    </source>
</evidence>
<accession>A0A160PJQ9</accession>
<dbReference type="InterPro" id="IPR045792">
    <property type="entry name" value="DUF6036"/>
</dbReference>
<organism evidence="2 3">
    <name type="scientific">Methylorubrum populi</name>
    <dbReference type="NCBI Taxonomy" id="223967"/>
    <lineage>
        <taxon>Bacteria</taxon>
        <taxon>Pseudomonadati</taxon>
        <taxon>Pseudomonadota</taxon>
        <taxon>Alphaproteobacteria</taxon>
        <taxon>Hyphomicrobiales</taxon>
        <taxon>Methylobacteriaceae</taxon>
        <taxon>Methylorubrum</taxon>
    </lineage>
</organism>
<protein>
    <recommendedName>
        <fullName evidence="1">DUF6036 domain-containing protein</fullName>
    </recommendedName>
</protein>
<sequence>MMRRDRLDHILRAAAGVTGHDTFVLVGSSVIVVRCRNIPGDMLMTREADVYVPDTSETEALSDMIDANIGQGSAFHRQYGYYADGVSPGTSVMPSDWMDRVQHYRGTGCPGVTAIVPDIEDVALAKVVAWREKDQNWILSGVRSRLFSLERMASRIDRMPSAAPEPAEMMRRLRSVAATCGMASALPGPLASDVDLEKGINPAP</sequence>
<reference evidence="2 3" key="1">
    <citation type="journal article" date="2016" name="Genome Announc.">
        <title>Complete Genome Sequence of Methylobacterium populi P-1M, Isolated from Pink-Pigmented Household Biofilm.</title>
        <authorList>
            <person name="Morohoshi T."/>
            <person name="Ikeda T."/>
        </authorList>
    </citation>
    <scope>NUCLEOTIDE SEQUENCE [LARGE SCALE GENOMIC DNA]</scope>
    <source>
        <strain evidence="2 3">P-1M</strain>
    </source>
</reference>
<dbReference type="EMBL" id="AP014809">
    <property type="protein sequence ID" value="BAU93266.1"/>
    <property type="molecule type" value="Genomic_DNA"/>
</dbReference>
<name>A0A160PJQ9_9HYPH</name>
<dbReference type="AlphaFoldDB" id="A0A160PJQ9"/>
<dbReference type="Pfam" id="PF19502">
    <property type="entry name" value="DUF6036"/>
    <property type="match status" value="1"/>
</dbReference>